<dbReference type="RefSeq" id="WP_169280672.1">
    <property type="nucleotide sequence ID" value="NZ_CP051680.1"/>
</dbReference>
<reference evidence="2 3" key="1">
    <citation type="submission" date="2020-04" db="EMBL/GenBank/DDBJ databases">
        <title>Genome sequencing of novel species.</title>
        <authorList>
            <person name="Heo J."/>
            <person name="Kim S.-J."/>
            <person name="Kim J.-S."/>
            <person name="Hong S.-B."/>
            <person name="Kwon S.-W."/>
        </authorList>
    </citation>
    <scope>NUCLEOTIDE SEQUENCE [LARGE SCALE GENOMIC DNA]</scope>
    <source>
        <strain evidence="2 3">MFER-1</strain>
    </source>
</reference>
<dbReference type="InterPro" id="IPR036779">
    <property type="entry name" value="LysM_dom_sf"/>
</dbReference>
<evidence type="ECO:0000313" key="2">
    <source>
        <dbReference type="EMBL" id="QJD84388.1"/>
    </source>
</evidence>
<feature type="domain" description="Contractile injection system tube protein N-terminal" evidence="1">
    <location>
        <begin position="4"/>
        <end position="143"/>
    </location>
</feature>
<dbReference type="Pfam" id="PF19266">
    <property type="entry name" value="CIS_tube"/>
    <property type="match status" value="1"/>
</dbReference>
<dbReference type="AlphaFoldDB" id="A0A7Z2VJK7"/>
<evidence type="ECO:0000313" key="3">
    <source>
        <dbReference type="Proteomes" id="UP000502248"/>
    </source>
</evidence>
<keyword evidence="3" id="KW-1185">Reference proteome</keyword>
<dbReference type="Gene3D" id="3.10.350.10">
    <property type="entry name" value="LysM domain"/>
    <property type="match status" value="1"/>
</dbReference>
<gene>
    <name evidence="2" type="ORF">HH215_15185</name>
</gene>
<evidence type="ECO:0000259" key="1">
    <source>
        <dbReference type="Pfam" id="PF19266"/>
    </source>
</evidence>
<sequence length="208" mass="23530">MALSKAQIIISKNDSQETVNVLFNPNEYVLQSGNQYAWQTIPGLQSPIAQFISGEATTLTMDLFFDTFEKGTDVRKLTAKISGLLNVDHGLHAPPSCRFVWGSLDFKGVAEKVQQRFTMFLDSGLPVRATLNVTFRAILSMTEQYQKVPRESADRTKQKTLKQNEQLWMMAADEYEDAGQWRSIAEANGIDNPRKLPYGRKLIIPRLE</sequence>
<organism evidence="2 3">
    <name type="scientific">Cohnella herbarum</name>
    <dbReference type="NCBI Taxonomy" id="2728023"/>
    <lineage>
        <taxon>Bacteria</taxon>
        <taxon>Bacillati</taxon>
        <taxon>Bacillota</taxon>
        <taxon>Bacilli</taxon>
        <taxon>Bacillales</taxon>
        <taxon>Paenibacillaceae</taxon>
        <taxon>Cohnella</taxon>
    </lineage>
</organism>
<dbReference type="KEGG" id="cheb:HH215_15185"/>
<dbReference type="Proteomes" id="UP000502248">
    <property type="component" value="Chromosome"/>
</dbReference>
<dbReference type="EMBL" id="CP051680">
    <property type="protein sequence ID" value="QJD84388.1"/>
    <property type="molecule type" value="Genomic_DNA"/>
</dbReference>
<accession>A0A7Z2VJK7</accession>
<protein>
    <submittedName>
        <fullName evidence="2">LysM peptidoglycan-binding domain-containing protein</fullName>
    </submittedName>
</protein>
<dbReference type="InterPro" id="IPR045361">
    <property type="entry name" value="CIS_tube_prot_N"/>
</dbReference>
<proteinExistence type="predicted"/>
<name>A0A7Z2VJK7_9BACL</name>